<feature type="transmembrane region" description="Helical" evidence="1">
    <location>
        <begin position="158"/>
        <end position="175"/>
    </location>
</feature>
<evidence type="ECO:0000256" key="1">
    <source>
        <dbReference type="SAM" id="Phobius"/>
    </source>
</evidence>
<keyword evidence="1" id="KW-0812">Transmembrane</keyword>
<gene>
    <name evidence="2" type="ORF">AVEN_103113_1</name>
</gene>
<protein>
    <recommendedName>
        <fullName evidence="4">Gustatory receptor</fullName>
    </recommendedName>
</protein>
<evidence type="ECO:0000313" key="2">
    <source>
        <dbReference type="EMBL" id="GBM69187.1"/>
    </source>
</evidence>
<dbReference type="AlphaFoldDB" id="A0A4Y2HUN7"/>
<organism evidence="2 3">
    <name type="scientific">Araneus ventricosus</name>
    <name type="common">Orbweaver spider</name>
    <name type="synonym">Epeira ventricosa</name>
    <dbReference type="NCBI Taxonomy" id="182803"/>
    <lineage>
        <taxon>Eukaryota</taxon>
        <taxon>Metazoa</taxon>
        <taxon>Ecdysozoa</taxon>
        <taxon>Arthropoda</taxon>
        <taxon>Chelicerata</taxon>
        <taxon>Arachnida</taxon>
        <taxon>Araneae</taxon>
        <taxon>Araneomorphae</taxon>
        <taxon>Entelegynae</taxon>
        <taxon>Araneoidea</taxon>
        <taxon>Araneidae</taxon>
        <taxon>Araneus</taxon>
    </lineage>
</organism>
<evidence type="ECO:0000313" key="3">
    <source>
        <dbReference type="Proteomes" id="UP000499080"/>
    </source>
</evidence>
<keyword evidence="1" id="KW-0472">Membrane</keyword>
<accession>A0A4Y2HUN7</accession>
<reference evidence="2 3" key="1">
    <citation type="journal article" date="2019" name="Sci. Rep.">
        <title>Orb-weaving spider Araneus ventricosus genome elucidates the spidroin gene catalogue.</title>
        <authorList>
            <person name="Kono N."/>
            <person name="Nakamura H."/>
            <person name="Ohtoshi R."/>
            <person name="Moran D.A.P."/>
            <person name="Shinohara A."/>
            <person name="Yoshida Y."/>
            <person name="Fujiwara M."/>
            <person name="Mori M."/>
            <person name="Tomita M."/>
            <person name="Arakawa K."/>
        </authorList>
    </citation>
    <scope>NUCLEOTIDE SEQUENCE [LARGE SCALE GENOMIC DNA]</scope>
</reference>
<name>A0A4Y2HUN7_ARAVE</name>
<keyword evidence="3" id="KW-1185">Reference proteome</keyword>
<dbReference type="Proteomes" id="UP000499080">
    <property type="component" value="Unassembled WGS sequence"/>
</dbReference>
<proteinExistence type="predicted"/>
<dbReference type="EMBL" id="BGPR01002183">
    <property type="protein sequence ID" value="GBM69187.1"/>
    <property type="molecule type" value="Genomic_DNA"/>
</dbReference>
<feature type="transmembrane region" description="Helical" evidence="1">
    <location>
        <begin position="60"/>
        <end position="84"/>
    </location>
</feature>
<comment type="caution">
    <text evidence="2">The sequence shown here is derived from an EMBL/GenBank/DDBJ whole genome shotgun (WGS) entry which is preliminary data.</text>
</comment>
<feature type="transmembrane region" description="Helical" evidence="1">
    <location>
        <begin position="246"/>
        <end position="264"/>
    </location>
</feature>
<keyword evidence="1" id="KW-1133">Transmembrane helix</keyword>
<evidence type="ECO:0008006" key="4">
    <source>
        <dbReference type="Google" id="ProtNLM"/>
    </source>
</evidence>
<feature type="transmembrane region" description="Helical" evidence="1">
    <location>
        <begin position="124"/>
        <end position="146"/>
    </location>
</feature>
<dbReference type="OrthoDB" id="6428803at2759"/>
<sequence length="267" mass="30573">MRIIGLFASGIPLTSAICYFFFYQEWENYVNNIKFNMYIPYEMREFCTAFVSISSTFSGMYGGLICGFTLLLCEHVYLMAANIIRSYRTNLRKRFETQDPSSFIFNEIKSLNEIASVVDRIDRAFNLCALLLYCSLSCYIFISISVAISREEILRSNWIIAVVACNFILVTHFFYKVTVSGSLVLEEGEQLKNICLECFGGVSQQFFWESHYKNESFQNLSLLQNCIRDVSLKVTGGGMFVIGKHIFLAVTNAAITYTVIMYQISYA</sequence>